<evidence type="ECO:0000313" key="2">
    <source>
        <dbReference type="WBParaSite" id="Pan_g20941.t1"/>
    </source>
</evidence>
<accession>A0A7E4VHP1</accession>
<reference evidence="2" key="2">
    <citation type="submission" date="2020-10" db="UniProtKB">
        <authorList>
            <consortium name="WormBaseParasite"/>
        </authorList>
    </citation>
    <scope>IDENTIFICATION</scope>
</reference>
<evidence type="ECO:0000313" key="1">
    <source>
        <dbReference type="Proteomes" id="UP000492821"/>
    </source>
</evidence>
<dbReference type="WBParaSite" id="Pan_g20941.t1">
    <property type="protein sequence ID" value="Pan_g20941.t1"/>
    <property type="gene ID" value="Pan_g20941"/>
</dbReference>
<proteinExistence type="predicted"/>
<sequence>MIIAGPKGGGRQDLANTLSAVSKSLSQMEVQISSKSYQYMKMFPPFNHFNDINYFSLIDLLERNADLEPFSLPAFPQLETVTRVSSLEKVEPEKPLSYFVLNVLHNIAFIFERLASIVSKIL</sequence>
<organism evidence="1 2">
    <name type="scientific">Panagrellus redivivus</name>
    <name type="common">Microworm</name>
    <dbReference type="NCBI Taxonomy" id="6233"/>
    <lineage>
        <taxon>Eukaryota</taxon>
        <taxon>Metazoa</taxon>
        <taxon>Ecdysozoa</taxon>
        <taxon>Nematoda</taxon>
        <taxon>Chromadorea</taxon>
        <taxon>Rhabditida</taxon>
        <taxon>Tylenchina</taxon>
        <taxon>Panagrolaimomorpha</taxon>
        <taxon>Panagrolaimoidea</taxon>
        <taxon>Panagrolaimidae</taxon>
        <taxon>Panagrellus</taxon>
    </lineage>
</organism>
<keyword evidence="1" id="KW-1185">Reference proteome</keyword>
<name>A0A7E4VHP1_PANRE</name>
<reference evidence="1" key="1">
    <citation type="journal article" date="2013" name="Genetics">
        <title>The draft genome and transcriptome of Panagrellus redivivus are shaped by the harsh demands of a free-living lifestyle.</title>
        <authorList>
            <person name="Srinivasan J."/>
            <person name="Dillman A.R."/>
            <person name="Macchietto M.G."/>
            <person name="Heikkinen L."/>
            <person name="Lakso M."/>
            <person name="Fracchia K.M."/>
            <person name="Antoshechkin I."/>
            <person name="Mortazavi A."/>
            <person name="Wong G."/>
            <person name="Sternberg P.W."/>
        </authorList>
    </citation>
    <scope>NUCLEOTIDE SEQUENCE [LARGE SCALE GENOMIC DNA]</scope>
    <source>
        <strain evidence="1">MT8872</strain>
    </source>
</reference>
<protein>
    <submittedName>
        <fullName evidence="2">AAA_8 domain-containing protein</fullName>
    </submittedName>
</protein>
<dbReference type="AlphaFoldDB" id="A0A7E4VHP1"/>
<dbReference type="Proteomes" id="UP000492821">
    <property type="component" value="Unassembled WGS sequence"/>
</dbReference>